<dbReference type="InterPro" id="IPR015813">
    <property type="entry name" value="Pyrv/PenolPyrv_kinase-like_dom"/>
</dbReference>
<reference evidence="5" key="1">
    <citation type="submission" date="2018-05" db="EMBL/GenBank/DDBJ databases">
        <authorList>
            <person name="Lanie J.A."/>
            <person name="Ng W.-L."/>
            <person name="Kazmierczak K.M."/>
            <person name="Andrzejewski T.M."/>
            <person name="Davidsen T.M."/>
            <person name="Wayne K.J."/>
            <person name="Tettelin H."/>
            <person name="Glass J.I."/>
            <person name="Rusch D."/>
            <person name="Podicherti R."/>
            <person name="Tsui H.-C.T."/>
            <person name="Winkler M.E."/>
        </authorList>
    </citation>
    <scope>NUCLEOTIDE SEQUENCE</scope>
</reference>
<dbReference type="PANTHER" id="PTHR30502:SF0">
    <property type="entry name" value="PHOSPHOENOLPYRUVATE CARBOXYLASE FAMILY PROTEIN"/>
    <property type="match status" value="1"/>
</dbReference>
<keyword evidence="2" id="KW-0479">Metal-binding</keyword>
<comment type="similarity">
    <text evidence="1">Belongs to the HpcH/HpaI aldolase family.</text>
</comment>
<evidence type="ECO:0000259" key="4">
    <source>
        <dbReference type="Pfam" id="PF03328"/>
    </source>
</evidence>
<accession>A0A382SPR0</accession>
<dbReference type="SUPFAM" id="SSF51621">
    <property type="entry name" value="Phosphoenolpyruvate/pyruvate domain"/>
    <property type="match status" value="1"/>
</dbReference>
<evidence type="ECO:0000313" key="5">
    <source>
        <dbReference type="EMBL" id="SVD11899.1"/>
    </source>
</evidence>
<dbReference type="InterPro" id="IPR005000">
    <property type="entry name" value="Aldolase/citrate-lyase_domain"/>
</dbReference>
<dbReference type="EMBL" id="UINC01130683">
    <property type="protein sequence ID" value="SVD11899.1"/>
    <property type="molecule type" value="Genomic_DNA"/>
</dbReference>
<protein>
    <recommendedName>
        <fullName evidence="4">HpcH/HpaI aldolase/citrate lyase domain-containing protein</fullName>
    </recommendedName>
</protein>
<evidence type="ECO:0000256" key="3">
    <source>
        <dbReference type="ARBA" id="ARBA00023239"/>
    </source>
</evidence>
<evidence type="ECO:0000256" key="1">
    <source>
        <dbReference type="ARBA" id="ARBA00005568"/>
    </source>
</evidence>
<dbReference type="InterPro" id="IPR050251">
    <property type="entry name" value="HpcH-HpaI_aldolase"/>
</dbReference>
<dbReference type="Gene3D" id="3.20.20.60">
    <property type="entry name" value="Phosphoenolpyruvate-binding domains"/>
    <property type="match status" value="1"/>
</dbReference>
<feature type="non-terminal residue" evidence="5">
    <location>
        <position position="168"/>
    </location>
</feature>
<dbReference type="InterPro" id="IPR040442">
    <property type="entry name" value="Pyrv_kinase-like_dom_sf"/>
</dbReference>
<dbReference type="GO" id="GO:0005737">
    <property type="term" value="C:cytoplasm"/>
    <property type="evidence" value="ECO:0007669"/>
    <property type="project" value="TreeGrafter"/>
</dbReference>
<dbReference type="AlphaFoldDB" id="A0A382SPR0"/>
<organism evidence="5">
    <name type="scientific">marine metagenome</name>
    <dbReference type="NCBI Taxonomy" id="408172"/>
    <lineage>
        <taxon>unclassified sequences</taxon>
        <taxon>metagenomes</taxon>
        <taxon>ecological metagenomes</taxon>
    </lineage>
</organism>
<dbReference type="PANTHER" id="PTHR30502">
    <property type="entry name" value="2-KETO-3-DEOXY-L-RHAMNONATE ALDOLASE"/>
    <property type="match status" value="1"/>
</dbReference>
<dbReference type="GO" id="GO:0016832">
    <property type="term" value="F:aldehyde-lyase activity"/>
    <property type="evidence" value="ECO:0007669"/>
    <property type="project" value="TreeGrafter"/>
</dbReference>
<dbReference type="Pfam" id="PF03328">
    <property type="entry name" value="HpcH_HpaI"/>
    <property type="match status" value="1"/>
</dbReference>
<feature type="domain" description="HpcH/HpaI aldolase/citrate lyase" evidence="4">
    <location>
        <begin position="12"/>
        <end position="168"/>
    </location>
</feature>
<keyword evidence="3" id="KW-0456">Lyase</keyword>
<evidence type="ECO:0000256" key="2">
    <source>
        <dbReference type="ARBA" id="ARBA00022723"/>
    </source>
</evidence>
<gene>
    <name evidence="5" type="ORF">METZ01_LOCUS364753</name>
</gene>
<proteinExistence type="inferred from homology"/>
<dbReference type="GO" id="GO:0046872">
    <property type="term" value="F:metal ion binding"/>
    <property type="evidence" value="ECO:0007669"/>
    <property type="project" value="UniProtKB-KW"/>
</dbReference>
<sequence length="168" mass="18347">MKEKLAAGEDVIGLFQNIINPNITEIMGLLGFDFVIIDGEHTTFNPNLAEEHYRAAELRNISTVTRIGQNDQQVIQKFLDAGSQGVLMPLINNKTDASSVVDSVKYPPIGKRGLASGRGSAYGIPQSVGEHVDSSNQETLVTIQIETTEALEKVEEISSIKEVDVLFF</sequence>
<name>A0A382SPR0_9ZZZZ</name>